<gene>
    <name evidence="2" type="ORF">NHP190020_16930</name>
    <name evidence="3" type="ORF">SNTW_16320</name>
</gene>
<protein>
    <recommendedName>
        <fullName evidence="6">Mu-like prophage I protein</fullName>
    </recommendedName>
</protein>
<sequence length="293" mass="32599">MENFKPLEVMLSPLGRIKGIDGRVFVVEKSVFEALKKSQLDLPVNVDHEGSAIGWIKNASLRLDDSGIYGLLELNKNSQYLVSEKHYRYLSPSYLVDKDNNVQTITSLSLVNTPNILKQALNSIQGAPMEIQKEQLEPQKGQEIEGKAAQTQEGKASVNLDEALKPLFNALANLSIQIEELKKLLEAKNEGQEQEDSDTEENTQVQTQAKRAKQIKNLVANNAILPKRAGALMDFKGNDEAFDEAIEIYKLEACAIYNKIELNKVQATPHNTLAELIERQLGQFGHVSATSQN</sequence>
<dbReference type="Pfam" id="PF10123">
    <property type="entry name" value="Mu-like_Pro"/>
    <property type="match status" value="1"/>
</dbReference>
<dbReference type="EMBL" id="AP019774">
    <property type="protein sequence ID" value="BCD70987.1"/>
    <property type="molecule type" value="Genomic_DNA"/>
</dbReference>
<reference evidence="3 4" key="1">
    <citation type="submission" date="2019-06" db="EMBL/GenBank/DDBJ databases">
        <title>Complete genome sequence of Helicobacter suis SNTW101c.</title>
        <authorList>
            <person name="Rimbara E."/>
            <person name="Suzuki M."/>
            <person name="Matsui H."/>
            <person name="Nakamura M."/>
            <person name="Mori S."/>
            <person name="Shibayama K."/>
        </authorList>
    </citation>
    <scope>NUCLEOTIDE SEQUENCE [LARGE SCALE GENOMIC DNA]</scope>
    <source>
        <strain evidence="3 4">SNTW101c</strain>
    </source>
</reference>
<dbReference type="InterPro" id="IPR012106">
    <property type="entry name" value="Phage_Mu_Gp1"/>
</dbReference>
<accession>A0A6J4CZR2</accession>
<evidence type="ECO:0000313" key="3">
    <source>
        <dbReference type="EMBL" id="BCD70987.1"/>
    </source>
</evidence>
<dbReference type="EMBL" id="AP023036">
    <property type="protein sequence ID" value="BCD46654.1"/>
    <property type="molecule type" value="Genomic_DNA"/>
</dbReference>
<name>A0A6J4CZR2_9HELI</name>
<evidence type="ECO:0000313" key="5">
    <source>
        <dbReference type="Proteomes" id="UP000509742"/>
    </source>
</evidence>
<organism evidence="3 4">
    <name type="scientific">Helicobacter suis</name>
    <dbReference type="NCBI Taxonomy" id="104628"/>
    <lineage>
        <taxon>Bacteria</taxon>
        <taxon>Pseudomonadati</taxon>
        <taxon>Campylobacterota</taxon>
        <taxon>Epsilonproteobacteria</taxon>
        <taxon>Campylobacterales</taxon>
        <taxon>Helicobacteraceae</taxon>
        <taxon>Helicobacter</taxon>
    </lineage>
</organism>
<evidence type="ECO:0000256" key="1">
    <source>
        <dbReference type="SAM" id="MobiDB-lite"/>
    </source>
</evidence>
<dbReference type="Proteomes" id="UP000317935">
    <property type="component" value="Chromosome"/>
</dbReference>
<feature type="region of interest" description="Disordered" evidence="1">
    <location>
        <begin position="189"/>
        <end position="209"/>
    </location>
</feature>
<keyword evidence="5" id="KW-1185">Reference proteome</keyword>
<dbReference type="RefSeq" id="WP_006564643.1">
    <property type="nucleotide sequence ID" value="NZ_AP019774.1"/>
</dbReference>
<feature type="compositionally biased region" description="Acidic residues" evidence="1">
    <location>
        <begin position="192"/>
        <end position="201"/>
    </location>
</feature>
<reference evidence="2 5" key="2">
    <citation type="submission" date="2020-04" db="EMBL/GenBank/DDBJ databases">
        <title>Genomic analysis of gastric non-Helicobacter pylori Helicobacters isolated in Japan.</title>
        <authorList>
            <person name="Suzuki M."/>
            <person name="Rimbara E."/>
        </authorList>
    </citation>
    <scope>NUCLEOTIDE SEQUENCE [LARGE SCALE GENOMIC DNA]</scope>
    <source>
        <strain evidence="2 5">NHP19-0020</strain>
    </source>
</reference>
<evidence type="ECO:0008006" key="6">
    <source>
        <dbReference type="Google" id="ProtNLM"/>
    </source>
</evidence>
<evidence type="ECO:0000313" key="2">
    <source>
        <dbReference type="EMBL" id="BCD46654.1"/>
    </source>
</evidence>
<dbReference type="GeneID" id="56928760"/>
<evidence type="ECO:0000313" key="4">
    <source>
        <dbReference type="Proteomes" id="UP000317935"/>
    </source>
</evidence>
<dbReference type="AlphaFoldDB" id="A0A6J4CZR2"/>
<proteinExistence type="predicted"/>
<dbReference type="OrthoDB" id="2043985at2"/>
<dbReference type="Proteomes" id="UP000509742">
    <property type="component" value="Chromosome"/>
</dbReference>